<evidence type="ECO:0008006" key="3">
    <source>
        <dbReference type="Google" id="ProtNLM"/>
    </source>
</evidence>
<dbReference type="Proteomes" id="UP000577386">
    <property type="component" value="Unassembled WGS sequence"/>
</dbReference>
<keyword evidence="2" id="KW-1185">Reference proteome</keyword>
<evidence type="ECO:0000313" key="2">
    <source>
        <dbReference type="Proteomes" id="UP000577386"/>
    </source>
</evidence>
<accession>A0A7W3NT74</accession>
<dbReference type="GeneID" id="93976772"/>
<dbReference type="EMBL" id="JACJIJ010000002">
    <property type="protein sequence ID" value="MBA9056304.1"/>
    <property type="molecule type" value="Genomic_DNA"/>
</dbReference>
<protein>
    <recommendedName>
        <fullName evidence="3">PIN domain-containing protein</fullName>
    </recommendedName>
</protein>
<reference evidence="1 2" key="1">
    <citation type="submission" date="2020-08" db="EMBL/GenBank/DDBJ databases">
        <title>Sequencing the genomes of 1000 actinobacteria strains.</title>
        <authorList>
            <person name="Klenk H.-P."/>
        </authorList>
    </citation>
    <scope>NUCLEOTIDE SEQUENCE [LARGE SCALE GENOMIC DNA]</scope>
    <source>
        <strain evidence="1 2">DSM 41827</strain>
    </source>
</reference>
<comment type="caution">
    <text evidence="1">The sequence shown here is derived from an EMBL/GenBank/DDBJ whole genome shotgun (WGS) entry which is preliminary data.</text>
</comment>
<sequence>MDEQGHFTYGDIPGIRLGRSGRGPMRIAWDTNVLLDYLEYGFHMWDGREWPVKEGKYLEDLEALNALLNAYIFLDLRFFLFDRVLVDAKKSLTVERRQQRELAIDCFAEALFFADYGIPEHNSDPDLMQPGTVDMSYRHHRHSEQLSLLPGGHDRMLVMEALDRDIHVFMTRDQGILKNAERFKPLRLLLVSPSGLCDLIDEAQIPVPAMPAPDLARVSRVIQALGEYVGDE</sequence>
<proteinExistence type="predicted"/>
<dbReference type="RefSeq" id="WP_182776826.1">
    <property type="nucleotide sequence ID" value="NZ_BAAAHW010000031.1"/>
</dbReference>
<name>A0A7W3NT74_STRMR</name>
<gene>
    <name evidence="1" type="ORF">HDA42_005482</name>
</gene>
<organism evidence="1 2">
    <name type="scientific">Streptomyces murinus</name>
    <dbReference type="NCBI Taxonomy" id="33900"/>
    <lineage>
        <taxon>Bacteria</taxon>
        <taxon>Bacillati</taxon>
        <taxon>Actinomycetota</taxon>
        <taxon>Actinomycetes</taxon>
        <taxon>Kitasatosporales</taxon>
        <taxon>Streptomycetaceae</taxon>
        <taxon>Streptomyces</taxon>
    </lineage>
</organism>
<dbReference type="AlphaFoldDB" id="A0A7W3NT74"/>
<evidence type="ECO:0000313" key="1">
    <source>
        <dbReference type="EMBL" id="MBA9056304.1"/>
    </source>
</evidence>